<feature type="domain" description="MGS-like" evidence="21">
    <location>
        <begin position="951"/>
        <end position="1092"/>
    </location>
</feature>
<dbReference type="Gene3D" id="3.30.470.20">
    <property type="entry name" value="ATP-grasp fold, B domain"/>
    <property type="match status" value="2"/>
</dbReference>
<evidence type="ECO:0000256" key="16">
    <source>
        <dbReference type="ARBA" id="ARBA00048816"/>
    </source>
</evidence>
<dbReference type="PANTHER" id="PTHR11405:SF53">
    <property type="entry name" value="CARBAMOYL-PHOSPHATE SYNTHASE [AMMONIA], MITOCHONDRIAL"/>
    <property type="match status" value="1"/>
</dbReference>
<keyword evidence="13 19" id="KW-0665">Pyrimidine biosynthesis</keyword>
<keyword evidence="12" id="KW-0460">Magnesium</keyword>
<dbReference type="GO" id="GO:0004088">
    <property type="term" value="F:carbamoyl-phosphate synthase (glutamine-hydrolyzing) activity"/>
    <property type="evidence" value="ECO:0007669"/>
    <property type="project" value="UniProtKB-UniRule"/>
</dbReference>
<dbReference type="GO" id="GO:0006541">
    <property type="term" value="P:glutamine metabolic process"/>
    <property type="evidence" value="ECO:0007669"/>
    <property type="project" value="TreeGrafter"/>
</dbReference>
<comment type="similarity">
    <text evidence="4 19">Belongs to the CarB family.</text>
</comment>
<dbReference type="InterPro" id="IPR033937">
    <property type="entry name" value="MGS_CPS_CarB"/>
</dbReference>
<feature type="binding site" evidence="19">
    <location>
        <position position="299"/>
    </location>
    <ligand>
        <name>ATP</name>
        <dbReference type="ChEBI" id="CHEBI:30616"/>
        <label>1</label>
    </ligand>
</feature>
<feature type="binding site" evidence="19">
    <location>
        <position position="754"/>
    </location>
    <ligand>
        <name>ATP</name>
        <dbReference type="ChEBI" id="CHEBI:30616"/>
        <label>2</label>
    </ligand>
</feature>
<dbReference type="AlphaFoldDB" id="A0A853CT80"/>
<evidence type="ECO:0000256" key="19">
    <source>
        <dbReference type="HAMAP-Rule" id="MF_01210"/>
    </source>
</evidence>
<feature type="binding site" evidence="19">
    <location>
        <position position="301"/>
    </location>
    <ligand>
        <name>Mg(2+)</name>
        <dbReference type="ChEBI" id="CHEBI:18420"/>
        <label>2</label>
    </ligand>
</feature>
<evidence type="ECO:0000256" key="3">
    <source>
        <dbReference type="ARBA" id="ARBA00005077"/>
    </source>
</evidence>
<evidence type="ECO:0000256" key="1">
    <source>
        <dbReference type="ARBA" id="ARBA00001936"/>
    </source>
</evidence>
<feature type="binding site" evidence="19">
    <location>
        <position position="829"/>
    </location>
    <ligand>
        <name>Mg(2+)</name>
        <dbReference type="ChEBI" id="CHEBI:18420"/>
        <label>3</label>
    </ligand>
</feature>
<feature type="binding site" evidence="19">
    <location>
        <position position="712"/>
    </location>
    <ligand>
        <name>ATP</name>
        <dbReference type="ChEBI" id="CHEBI:30616"/>
        <label>2</label>
    </ligand>
</feature>
<evidence type="ECO:0000256" key="11">
    <source>
        <dbReference type="ARBA" id="ARBA00022840"/>
    </source>
</evidence>
<feature type="binding site" evidence="19">
    <location>
        <position position="285"/>
    </location>
    <ligand>
        <name>Mn(2+)</name>
        <dbReference type="ChEBI" id="CHEBI:29035"/>
        <label>1</label>
    </ligand>
</feature>
<dbReference type="InterPro" id="IPR013815">
    <property type="entry name" value="ATP_grasp_subdomain_1"/>
</dbReference>
<dbReference type="GO" id="GO:0006526">
    <property type="term" value="P:L-arginine biosynthetic process"/>
    <property type="evidence" value="ECO:0007669"/>
    <property type="project" value="UniProtKB-UniRule"/>
</dbReference>
<dbReference type="InterPro" id="IPR006275">
    <property type="entry name" value="CPSase_lsu"/>
</dbReference>
<dbReference type="SUPFAM" id="SSF52335">
    <property type="entry name" value="Methylglyoxal synthase-like"/>
    <property type="match status" value="1"/>
</dbReference>
<keyword evidence="14" id="KW-0464">Manganese</keyword>
<keyword evidence="8" id="KW-0479">Metal-binding</keyword>
<evidence type="ECO:0000256" key="13">
    <source>
        <dbReference type="ARBA" id="ARBA00022975"/>
    </source>
</evidence>
<feature type="binding site" evidence="19">
    <location>
        <position position="169"/>
    </location>
    <ligand>
        <name>ATP</name>
        <dbReference type="ChEBI" id="CHEBI:30616"/>
        <label>1</label>
    </ligand>
</feature>
<dbReference type="InterPro" id="IPR036897">
    <property type="entry name" value="CarbamoylP_synth_lsu_oligo_sf"/>
</dbReference>
<dbReference type="PROSITE" id="PS50975">
    <property type="entry name" value="ATP_GRASP"/>
    <property type="match status" value="2"/>
</dbReference>
<dbReference type="SUPFAM" id="SSF56059">
    <property type="entry name" value="Glutathione synthetase ATP-binding domain-like"/>
    <property type="match status" value="2"/>
</dbReference>
<feature type="binding site" evidence="19">
    <location>
        <position position="301"/>
    </location>
    <ligand>
        <name>Mn(2+)</name>
        <dbReference type="ChEBI" id="CHEBI:29035"/>
        <label>2</label>
    </ligand>
</feature>
<comment type="subunit">
    <text evidence="18 19">Composed of two chains; the small (or glutamine) chain promotes the hydrolysis of glutamine to ammonia, which is used by the large (or ammonia) chain to synthesize carbamoyl phosphate. Tetramer of heterodimers (alpha,beta)4.</text>
</comment>
<keyword evidence="5 19" id="KW-0055">Arginine biosynthesis</keyword>
<dbReference type="NCBIfam" id="NF003671">
    <property type="entry name" value="PRK05294.1"/>
    <property type="match status" value="1"/>
</dbReference>
<feature type="binding site" evidence="19">
    <location>
        <position position="285"/>
    </location>
    <ligand>
        <name>ATP</name>
        <dbReference type="ChEBI" id="CHEBI:30616"/>
        <label>1</label>
    </ligand>
</feature>
<feature type="binding site" evidence="19">
    <location>
        <position position="210"/>
    </location>
    <ligand>
        <name>ATP</name>
        <dbReference type="ChEBI" id="CHEBI:30616"/>
        <label>1</label>
    </ligand>
</feature>
<protein>
    <recommendedName>
        <fullName evidence="19">Carbamoyl phosphate synthase large chain</fullName>
        <ecNumber evidence="19">6.3.4.16</ecNumber>
        <ecNumber evidence="19">6.3.5.5</ecNumber>
    </recommendedName>
    <alternativeName>
        <fullName evidence="19">Carbamoyl phosphate synthetase ammonia chain</fullName>
    </alternativeName>
</protein>
<dbReference type="Proteomes" id="UP000578352">
    <property type="component" value="Unassembled WGS sequence"/>
</dbReference>
<dbReference type="HAMAP" id="MF_01210_B">
    <property type="entry name" value="CPSase_L_chain_B"/>
    <property type="match status" value="1"/>
</dbReference>
<dbReference type="PROSITE" id="PS51855">
    <property type="entry name" value="MGS"/>
    <property type="match status" value="1"/>
</dbReference>
<evidence type="ECO:0000256" key="17">
    <source>
        <dbReference type="ARBA" id="ARBA00057223"/>
    </source>
</evidence>
<sequence length="1093" mass="117780">MPKRDDIHSVLVIGSGPIVIGQACEFDYSGTQACRVLKQEGVRVILVNSNPATIMTDPDFADATYVEPITWEVIETIIAKEKPDAILPTLGGQTALNAAMQLHEHGILEKYGVELIGAKFEAIRKGEDRQIFKELVVEAGAEVARSHIAHTVEEALEYAEDLGYPLVVRPSFTMGGLGSGFAYTPEDLRRIAGDGIHQSPTSEVLLEESILGWKEYELELMRDTSDNTVVVCSIENVDPVGVHTGDSITVAPALTLTDREYQKLRDIGIDIIRAVGVDTGGCNIQFAVNPENGRIIVIEMNPRVSRSSALASKATGFPIAKIAAKLAIGYRLDEIPNDITRVTPASFEPTLDYVVVKVPRFAFEKFPAADPTLTTTMKSVGEAMAIGRSFTSALQKALRSLEKRGSSFHWGHESRTVEELLESIATPTDGRIVDVQQALRLGATPEQVFEATKIDPWFIDQIVLINEVAEQLRDAETLDTDTLRYAKDHGFSDAQIGELRGFGEADVREVRHILGVRPVYKTVDTCAGEFPALTPYHYSSYDEETEVAPSDSRKVVILGSGPNRIGQGVEFDYSCVHASFALHDAGFETIMINCNPETVSTDYDTSDRLYFEPLTLEDVLEVIHAESQSGELVGVVVQLGGQTALGLAKGLEAAGVPILGTTPEAIDLAEERGLFAGILESAGLLAPRNGTAIDFPSAAHAAEQIGYPVLVRPSFVLGGRGMEIVYDTASLADYFERVAGQGIVGPAHPLLVDRFLDDAIEIDVDALYDGERLYIGGVMEHIEEAGIHSGDSSCTLPPITLGRREIDRVREATLKIAEGIGVRGLLNVQFAIGAGVLYVLEANPRASRTVPFVSKALGIPLAKAASRIMVGDTIGGLIAEGLLPETDGSVIPMDSPVAVKEAVLPFKRFRTREGKIVDSVLGPEMRSTGEVMGIDRDFPTAFAKSQAAAYGGMPLEGTVFVSVSDRDKRAIVLPVLRLQQLGYDIIATEGTAEVLNRNGIAARIVRKYSEAAEEDSVVGLITRNEVDVVINTPSGRSARADGYEIRAAAVAGDKPLFTTIAELSAAVASLDAVREGFEVTSLQEYALQRAARA</sequence>
<comment type="pathway">
    <text evidence="3 19">Amino-acid biosynthesis; L-arginine biosynthesis; carbamoyl phosphate from bicarbonate: step 1/1.</text>
</comment>
<dbReference type="UniPathway" id="UPA00070">
    <property type="reaction ID" value="UER00115"/>
</dbReference>
<feature type="binding site" evidence="19">
    <location>
        <position position="208"/>
    </location>
    <ligand>
        <name>ATP</name>
        <dbReference type="ChEBI" id="CHEBI:30616"/>
        <label>1</label>
    </ligand>
</feature>
<dbReference type="SUPFAM" id="SSF52440">
    <property type="entry name" value="PreATP-grasp domain"/>
    <property type="match status" value="2"/>
</dbReference>
<dbReference type="NCBIfam" id="TIGR01369">
    <property type="entry name" value="CPSaseII_lrg"/>
    <property type="match status" value="1"/>
</dbReference>
<dbReference type="InterPro" id="IPR058047">
    <property type="entry name" value="CPSase_preATP-grasp"/>
</dbReference>
<feature type="binding site" evidence="19">
    <location>
        <position position="788"/>
    </location>
    <ligand>
        <name>ATP</name>
        <dbReference type="ChEBI" id="CHEBI:30616"/>
        <label>2</label>
    </ligand>
</feature>
<feature type="binding site" evidence="19">
    <location>
        <position position="841"/>
    </location>
    <ligand>
        <name>Mg(2+)</name>
        <dbReference type="ChEBI" id="CHEBI:18420"/>
        <label>3</label>
    </ligand>
</feature>
<feature type="binding site" evidence="19">
    <location>
        <position position="843"/>
    </location>
    <ligand>
        <name>Mn(2+)</name>
        <dbReference type="ChEBI" id="CHEBI:29035"/>
        <label>4</label>
    </ligand>
</feature>
<feature type="binding site" evidence="19">
    <location>
        <position position="176"/>
    </location>
    <ligand>
        <name>ATP</name>
        <dbReference type="ChEBI" id="CHEBI:30616"/>
        <label>1</label>
    </ligand>
</feature>
<dbReference type="SUPFAM" id="SSF48108">
    <property type="entry name" value="Carbamoyl phosphate synthetase, large subunit connection domain"/>
    <property type="match status" value="1"/>
</dbReference>
<evidence type="ECO:0000313" key="22">
    <source>
        <dbReference type="EMBL" id="NYJ23897.1"/>
    </source>
</evidence>
<dbReference type="Pfam" id="PF02142">
    <property type="entry name" value="MGS"/>
    <property type="match status" value="1"/>
</dbReference>
<comment type="caution">
    <text evidence="19">Lacks conserved residue(s) required for the propagation of feature annotation.</text>
</comment>
<gene>
    <name evidence="19" type="primary">carB</name>
    <name evidence="22" type="ORF">HNR13_002184</name>
</gene>
<keyword evidence="6 19" id="KW-0436">Ligase</keyword>
<dbReference type="NCBIfam" id="NF009455">
    <property type="entry name" value="PRK12815.1"/>
    <property type="match status" value="1"/>
</dbReference>
<reference evidence="22 23" key="1">
    <citation type="submission" date="2020-07" db="EMBL/GenBank/DDBJ databases">
        <title>Sequencing the genomes of 1000 actinobacteria strains.</title>
        <authorList>
            <person name="Klenk H.-P."/>
        </authorList>
    </citation>
    <scope>NUCLEOTIDE SEQUENCE [LARGE SCALE GENOMIC DNA]</scope>
    <source>
        <strain evidence="22 23">DSM 15165</strain>
    </source>
</reference>
<feature type="region of interest" description="Carboxyphosphate synthetic domain" evidence="19">
    <location>
        <begin position="1"/>
        <end position="402"/>
    </location>
</feature>
<feature type="binding site" evidence="19">
    <location>
        <position position="242"/>
    </location>
    <ligand>
        <name>ATP</name>
        <dbReference type="ChEBI" id="CHEBI:30616"/>
        <label>1</label>
    </ligand>
</feature>
<feature type="binding site" evidence="19">
    <location>
        <position position="241"/>
    </location>
    <ligand>
        <name>ATP</name>
        <dbReference type="ChEBI" id="CHEBI:30616"/>
        <label>1</label>
    </ligand>
</feature>
<keyword evidence="11 19" id="KW-0067">ATP-binding</keyword>
<keyword evidence="10 19" id="KW-0547">Nucleotide-binding</keyword>
<dbReference type="UniPathway" id="UPA00068">
    <property type="reaction ID" value="UER00171"/>
</dbReference>
<feature type="domain" description="ATP-grasp" evidence="20">
    <location>
        <begin position="133"/>
        <end position="328"/>
    </location>
</feature>
<evidence type="ECO:0000256" key="7">
    <source>
        <dbReference type="ARBA" id="ARBA00022605"/>
    </source>
</evidence>
<feature type="binding site" evidence="19">
    <location>
        <position position="843"/>
    </location>
    <ligand>
        <name>Mg(2+)</name>
        <dbReference type="ChEBI" id="CHEBI:18420"/>
        <label>4</label>
    </ligand>
</feature>
<comment type="catalytic activity">
    <reaction evidence="15 19">
        <text>hydrogencarbonate + NH4(+) + 2 ATP = carbamoyl phosphate + 2 ADP + phosphate + 2 H(+)</text>
        <dbReference type="Rhea" id="RHEA:18029"/>
        <dbReference type="ChEBI" id="CHEBI:15378"/>
        <dbReference type="ChEBI" id="CHEBI:17544"/>
        <dbReference type="ChEBI" id="CHEBI:28938"/>
        <dbReference type="ChEBI" id="CHEBI:30616"/>
        <dbReference type="ChEBI" id="CHEBI:43474"/>
        <dbReference type="ChEBI" id="CHEBI:58228"/>
        <dbReference type="ChEBI" id="CHEBI:456216"/>
        <dbReference type="EC" id="6.3.4.16"/>
    </reaction>
</comment>
<dbReference type="FunFam" id="3.40.50.20:FF:000001">
    <property type="entry name" value="Carbamoyl-phosphate synthase large chain"/>
    <property type="match status" value="2"/>
</dbReference>
<dbReference type="PROSITE" id="PS00866">
    <property type="entry name" value="CPSASE_1"/>
    <property type="match status" value="2"/>
</dbReference>
<evidence type="ECO:0000256" key="10">
    <source>
        <dbReference type="ARBA" id="ARBA00022741"/>
    </source>
</evidence>
<feature type="binding site" evidence="19">
    <location>
        <position position="841"/>
    </location>
    <ligand>
        <name>Mn(2+)</name>
        <dbReference type="ChEBI" id="CHEBI:29035"/>
        <label>3</label>
    </ligand>
</feature>
<feature type="binding site" evidence="19">
    <location>
        <position position="299"/>
    </location>
    <ligand>
        <name>Mg(2+)</name>
        <dbReference type="ChEBI" id="CHEBI:18420"/>
        <label>1</label>
    </ligand>
</feature>
<dbReference type="PROSITE" id="PS51257">
    <property type="entry name" value="PROKAR_LIPOPROTEIN"/>
    <property type="match status" value="1"/>
</dbReference>
<keyword evidence="9 19" id="KW-0677">Repeat</keyword>
<feature type="binding site" evidence="19">
    <location>
        <position position="841"/>
    </location>
    <ligand>
        <name>Mg(2+)</name>
        <dbReference type="ChEBI" id="CHEBI:18420"/>
        <label>4</label>
    </ligand>
</feature>
<feature type="binding site" evidence="19">
    <location>
        <position position="175"/>
    </location>
    <ligand>
        <name>ATP</name>
        <dbReference type="ChEBI" id="CHEBI:30616"/>
        <label>1</label>
    </ligand>
</feature>
<evidence type="ECO:0000256" key="14">
    <source>
        <dbReference type="ARBA" id="ARBA00023211"/>
    </source>
</evidence>
<evidence type="ECO:0000259" key="20">
    <source>
        <dbReference type="PROSITE" id="PS50975"/>
    </source>
</evidence>
<dbReference type="InterPro" id="IPR011607">
    <property type="entry name" value="MGS-like_dom"/>
</dbReference>
<dbReference type="InterPro" id="IPR005480">
    <property type="entry name" value="CPSase_lsu_oligo"/>
</dbReference>
<evidence type="ECO:0000256" key="18">
    <source>
        <dbReference type="ARBA" id="ARBA00062056"/>
    </source>
</evidence>
<dbReference type="InterPro" id="IPR011761">
    <property type="entry name" value="ATP-grasp"/>
</dbReference>
<dbReference type="EC" id="6.3.5.5" evidence="19"/>
<feature type="binding site" evidence="19">
    <location>
        <position position="761"/>
    </location>
    <ligand>
        <name>ATP</name>
        <dbReference type="ChEBI" id="CHEBI:30616"/>
        <label>2</label>
    </ligand>
</feature>
<dbReference type="Pfam" id="PF02787">
    <property type="entry name" value="CPSase_L_D3"/>
    <property type="match status" value="1"/>
</dbReference>
<feature type="binding site" evidence="19">
    <location>
        <position position="299"/>
    </location>
    <ligand>
        <name>Mn(2+)</name>
        <dbReference type="ChEBI" id="CHEBI:29035"/>
        <label>1</label>
    </ligand>
</feature>
<dbReference type="FunFam" id="3.30.470.20:FF:000014">
    <property type="entry name" value="Carbamoyl-phosphate synthase large chain"/>
    <property type="match status" value="1"/>
</dbReference>
<dbReference type="EC" id="6.3.4.16" evidence="19"/>
<proteinExistence type="inferred from homology"/>
<dbReference type="GO" id="GO:0044205">
    <property type="term" value="P:'de novo' UMP biosynthetic process"/>
    <property type="evidence" value="ECO:0007669"/>
    <property type="project" value="UniProtKB-UniRule"/>
</dbReference>
<evidence type="ECO:0000256" key="15">
    <source>
        <dbReference type="ARBA" id="ARBA00047359"/>
    </source>
</evidence>
<comment type="domain">
    <text evidence="19">The large subunit is composed of 2 ATP-grasp domains that are involved in binding the 2 ATP molecules needed for carbamoyl phosphate synthesis. The N-terminal ATP-grasp domain (referred to as the carboxyphosphate synthetic component) catalyzes the ATP-dependent phosphorylation of hydrogencarbonate to carboxyphosphate and the subsequent nucleophilic attack by ammonia to form a carbamate intermediate. The C-terminal ATP-grasp domain (referred to as the carbamoyl phosphate synthetic component) then catalyzes the phosphorylation of carbamate with the second ATP to form the end product carbamoyl phosphate. The reactive and unstable enzyme intermediates are sequentially channeled from one active site to the next through the interior of the protein over a distance of at least 96 A.</text>
</comment>
<feature type="binding site" evidence="19">
    <location>
        <position position="829"/>
    </location>
    <ligand>
        <name>Mn(2+)</name>
        <dbReference type="ChEBI" id="CHEBI:29035"/>
        <label>3</label>
    </ligand>
</feature>
<comment type="cofactor">
    <cofactor evidence="1">
        <name>Mn(2+)</name>
        <dbReference type="ChEBI" id="CHEBI:29035"/>
    </cofactor>
</comment>
<feature type="binding site" evidence="19">
    <location>
        <position position="841"/>
    </location>
    <ligand>
        <name>ATP</name>
        <dbReference type="ChEBI" id="CHEBI:30616"/>
        <label>2</label>
    </ligand>
</feature>
<feature type="region of interest" description="Allosteric domain" evidence="19">
    <location>
        <begin position="951"/>
        <end position="1093"/>
    </location>
</feature>
<dbReference type="Gene3D" id="3.30.1490.20">
    <property type="entry name" value="ATP-grasp fold, A domain"/>
    <property type="match status" value="1"/>
</dbReference>
<dbReference type="Gene3D" id="3.40.50.20">
    <property type="match status" value="2"/>
</dbReference>
<name>A0A853CT80_9MICO</name>
<dbReference type="EMBL" id="JACCFL010000001">
    <property type="protein sequence ID" value="NYJ23897.1"/>
    <property type="molecule type" value="Genomic_DNA"/>
</dbReference>
<evidence type="ECO:0000256" key="6">
    <source>
        <dbReference type="ARBA" id="ARBA00022598"/>
    </source>
</evidence>
<comment type="function">
    <text evidence="17 19">Large subunit of the glutamine-dependent carbamoyl phosphate synthetase (CPSase). CPSase catalyzes the formation of carbamoyl phosphate from the ammonia moiety of glutamine, carbonate, and phosphate donated by ATP, constituting the first step of 2 biosynthetic pathways, one leading to arginine and/or urea and the other to pyrimidine nucleotides. The large subunit (synthetase) binds the substrates ammonia (free or transferred from glutamine from the small subunit), hydrogencarbonate and ATP and carries out an ATP-coupled ligase reaction, activating hydrogencarbonate by forming carboxy phosphate which reacts with ammonia to form carbamoyl phosphate.</text>
</comment>
<dbReference type="GO" id="GO:0005524">
    <property type="term" value="F:ATP binding"/>
    <property type="evidence" value="ECO:0007669"/>
    <property type="project" value="UniProtKB-UniRule"/>
</dbReference>
<comment type="cofactor">
    <cofactor evidence="19">
        <name>Mg(2+)</name>
        <dbReference type="ChEBI" id="CHEBI:18420"/>
    </cofactor>
    <cofactor evidence="19">
        <name>Mn(2+)</name>
        <dbReference type="ChEBI" id="CHEBI:29035"/>
    </cofactor>
    <text evidence="19">Binds 4 Mg(2+) or Mn(2+) ions per subunit.</text>
</comment>
<dbReference type="RefSeq" id="WP_179605767.1">
    <property type="nucleotide sequence ID" value="NZ_BAABEH010000001.1"/>
</dbReference>
<evidence type="ECO:0000256" key="2">
    <source>
        <dbReference type="ARBA" id="ARBA00004812"/>
    </source>
</evidence>
<comment type="caution">
    <text evidence="22">The sequence shown here is derived from an EMBL/GenBank/DDBJ whole genome shotgun (WGS) entry which is preliminary data.</text>
</comment>
<dbReference type="InterPro" id="IPR005483">
    <property type="entry name" value="CPSase_dom"/>
</dbReference>
<dbReference type="CDD" id="cd01424">
    <property type="entry name" value="MGS_CPS_II"/>
    <property type="match status" value="1"/>
</dbReference>
<feature type="binding site" evidence="19">
    <location>
        <position position="829"/>
    </location>
    <ligand>
        <name>ATP</name>
        <dbReference type="ChEBI" id="CHEBI:30616"/>
        <label>2</label>
    </ligand>
</feature>
<comment type="catalytic activity">
    <reaction evidence="16 19">
        <text>hydrogencarbonate + L-glutamine + 2 ATP + H2O = carbamoyl phosphate + L-glutamate + 2 ADP + phosphate + 2 H(+)</text>
        <dbReference type="Rhea" id="RHEA:18633"/>
        <dbReference type="ChEBI" id="CHEBI:15377"/>
        <dbReference type="ChEBI" id="CHEBI:15378"/>
        <dbReference type="ChEBI" id="CHEBI:17544"/>
        <dbReference type="ChEBI" id="CHEBI:29985"/>
        <dbReference type="ChEBI" id="CHEBI:30616"/>
        <dbReference type="ChEBI" id="CHEBI:43474"/>
        <dbReference type="ChEBI" id="CHEBI:58228"/>
        <dbReference type="ChEBI" id="CHEBI:58359"/>
        <dbReference type="ChEBI" id="CHEBI:456216"/>
        <dbReference type="EC" id="6.3.5.5"/>
    </reaction>
</comment>
<dbReference type="FunFam" id="1.10.1030.10:FF:000002">
    <property type="entry name" value="Carbamoyl-phosphate synthase large chain"/>
    <property type="match status" value="1"/>
</dbReference>
<dbReference type="Pfam" id="PF25596">
    <property type="entry name" value="CPSase_L_D1"/>
    <property type="match status" value="2"/>
</dbReference>
<dbReference type="SMART" id="SM01096">
    <property type="entry name" value="CPSase_L_D3"/>
    <property type="match status" value="1"/>
</dbReference>
<feature type="binding site" evidence="19">
    <location>
        <position position="215"/>
    </location>
    <ligand>
        <name>ATP</name>
        <dbReference type="ChEBI" id="CHEBI:30616"/>
        <label>1</label>
    </ligand>
</feature>
<feature type="binding site" evidence="19">
    <location>
        <position position="285"/>
    </location>
    <ligand>
        <name>Mg(2+)</name>
        <dbReference type="ChEBI" id="CHEBI:18420"/>
        <label>1</label>
    </ligand>
</feature>
<dbReference type="PRINTS" id="PR00098">
    <property type="entry name" value="CPSASE"/>
</dbReference>
<dbReference type="GO" id="GO:0004087">
    <property type="term" value="F:carbamoyl-phosphate synthase (ammonia) activity"/>
    <property type="evidence" value="ECO:0007669"/>
    <property type="project" value="UniProtKB-EC"/>
</dbReference>
<dbReference type="PROSITE" id="PS00867">
    <property type="entry name" value="CPSASE_2"/>
    <property type="match status" value="2"/>
</dbReference>
<evidence type="ECO:0000256" key="5">
    <source>
        <dbReference type="ARBA" id="ARBA00022571"/>
    </source>
</evidence>
<feature type="binding site" evidence="19">
    <location>
        <position position="129"/>
    </location>
    <ligand>
        <name>ATP</name>
        <dbReference type="ChEBI" id="CHEBI:30616"/>
        <label>1</label>
    </ligand>
</feature>
<dbReference type="InterPro" id="IPR005479">
    <property type="entry name" value="CPAse_ATP-bd"/>
</dbReference>
<accession>A0A853CT80</accession>
<feature type="binding site" evidence="19">
    <location>
        <position position="841"/>
    </location>
    <ligand>
        <name>Mn(2+)</name>
        <dbReference type="ChEBI" id="CHEBI:29035"/>
        <label>4</label>
    </ligand>
</feature>
<evidence type="ECO:0000313" key="23">
    <source>
        <dbReference type="Proteomes" id="UP000578352"/>
    </source>
</evidence>
<dbReference type="FunFam" id="3.30.470.20:FF:000007">
    <property type="entry name" value="Carbamoyl-phosphate synthase large chain"/>
    <property type="match status" value="1"/>
</dbReference>
<organism evidence="22 23">
    <name type="scientific">Leifsonia shinshuensis</name>
    <dbReference type="NCBI Taxonomy" id="150026"/>
    <lineage>
        <taxon>Bacteria</taxon>
        <taxon>Bacillati</taxon>
        <taxon>Actinomycetota</taxon>
        <taxon>Actinomycetes</taxon>
        <taxon>Micrococcales</taxon>
        <taxon>Microbacteriaceae</taxon>
        <taxon>Leifsonia</taxon>
    </lineage>
</organism>
<feature type="binding site" evidence="19">
    <location>
        <position position="299"/>
    </location>
    <ligand>
        <name>Mn(2+)</name>
        <dbReference type="ChEBI" id="CHEBI:29035"/>
        <label>2</label>
    </ligand>
</feature>
<feature type="binding site" evidence="19">
    <location>
        <position position="786"/>
    </location>
    <ligand>
        <name>ATP</name>
        <dbReference type="ChEBI" id="CHEBI:30616"/>
        <label>2</label>
    </ligand>
</feature>
<comment type="pathway">
    <text evidence="2 19">Pyrimidine metabolism; UMP biosynthesis via de novo pathway; (S)-dihydroorotate from bicarbonate: step 1/3.</text>
</comment>
<dbReference type="SMART" id="SM00851">
    <property type="entry name" value="MGS"/>
    <property type="match status" value="1"/>
</dbReference>
<evidence type="ECO:0000259" key="21">
    <source>
        <dbReference type="PROSITE" id="PS51855"/>
    </source>
</evidence>
<dbReference type="Gene3D" id="1.10.1030.10">
    <property type="entry name" value="Carbamoyl-phosphate synthetase, large subunit oligomerisation domain"/>
    <property type="match status" value="1"/>
</dbReference>
<keyword evidence="7 19" id="KW-0028">Amino-acid biosynthesis</keyword>
<dbReference type="InterPro" id="IPR036914">
    <property type="entry name" value="MGS-like_dom_sf"/>
</dbReference>
<evidence type="ECO:0000256" key="12">
    <source>
        <dbReference type="ARBA" id="ARBA00022842"/>
    </source>
</evidence>
<dbReference type="Pfam" id="PF02786">
    <property type="entry name" value="CPSase_L_D2"/>
    <property type="match status" value="2"/>
</dbReference>
<dbReference type="Gene3D" id="3.40.50.1380">
    <property type="entry name" value="Methylglyoxal synthase-like domain"/>
    <property type="match status" value="1"/>
</dbReference>
<feature type="binding site" evidence="19">
    <location>
        <position position="756"/>
    </location>
    <ligand>
        <name>ATP</name>
        <dbReference type="ChEBI" id="CHEBI:30616"/>
        <label>2</label>
    </ligand>
</feature>
<evidence type="ECO:0000256" key="8">
    <source>
        <dbReference type="ARBA" id="ARBA00022723"/>
    </source>
</evidence>
<feature type="binding site" evidence="19">
    <location>
        <position position="787"/>
    </location>
    <ligand>
        <name>ATP</name>
        <dbReference type="ChEBI" id="CHEBI:30616"/>
        <label>2</label>
    </ligand>
</feature>
<dbReference type="PANTHER" id="PTHR11405">
    <property type="entry name" value="CARBAMOYLTRANSFERASE FAMILY MEMBER"/>
    <property type="match status" value="1"/>
</dbReference>
<evidence type="ECO:0000256" key="9">
    <source>
        <dbReference type="ARBA" id="ARBA00022737"/>
    </source>
</evidence>
<feature type="binding site" evidence="19">
    <location>
        <position position="299"/>
    </location>
    <ligand>
        <name>Mg(2+)</name>
        <dbReference type="ChEBI" id="CHEBI:18420"/>
        <label>2</label>
    </ligand>
</feature>
<dbReference type="GO" id="GO:0046872">
    <property type="term" value="F:metal ion binding"/>
    <property type="evidence" value="ECO:0007669"/>
    <property type="project" value="UniProtKB-KW"/>
</dbReference>
<feature type="domain" description="ATP-grasp" evidence="20">
    <location>
        <begin position="676"/>
        <end position="870"/>
    </location>
</feature>
<feature type="binding site" evidence="19">
    <location>
        <position position="789"/>
    </location>
    <ligand>
        <name>ATP</name>
        <dbReference type="ChEBI" id="CHEBI:30616"/>
        <label>2</label>
    </ligand>
</feature>
<dbReference type="GO" id="GO:0005737">
    <property type="term" value="C:cytoplasm"/>
    <property type="evidence" value="ECO:0007669"/>
    <property type="project" value="TreeGrafter"/>
</dbReference>
<evidence type="ECO:0000256" key="4">
    <source>
        <dbReference type="ARBA" id="ARBA00009799"/>
    </source>
</evidence>
<dbReference type="InterPro" id="IPR016185">
    <property type="entry name" value="PreATP-grasp_dom_sf"/>
</dbReference>
<feature type="binding site" evidence="19">
    <location>
        <position position="243"/>
    </location>
    <ligand>
        <name>ATP</name>
        <dbReference type="ChEBI" id="CHEBI:30616"/>
        <label>1</label>
    </ligand>
</feature>